<reference evidence="1 2" key="1">
    <citation type="submission" date="2009-01" db="EMBL/GenBank/DDBJ databases">
        <title>Complete sequence of chromosome of Methylobacterium nodulans ORS 2060.</title>
        <authorList>
            <consortium name="US DOE Joint Genome Institute"/>
            <person name="Lucas S."/>
            <person name="Copeland A."/>
            <person name="Lapidus A."/>
            <person name="Glavina del Rio T."/>
            <person name="Dalin E."/>
            <person name="Tice H."/>
            <person name="Bruce D."/>
            <person name="Goodwin L."/>
            <person name="Pitluck S."/>
            <person name="Sims D."/>
            <person name="Brettin T."/>
            <person name="Detter J.C."/>
            <person name="Han C."/>
            <person name="Larimer F."/>
            <person name="Land M."/>
            <person name="Hauser L."/>
            <person name="Kyrpides N."/>
            <person name="Ivanova N."/>
            <person name="Marx C.J."/>
            <person name="Richardson P."/>
        </authorList>
    </citation>
    <scope>NUCLEOTIDE SEQUENCE [LARGE SCALE GENOMIC DNA]</scope>
    <source>
        <strain evidence="2">LMG 21967 / CNCM I-2342 / ORS 2060</strain>
    </source>
</reference>
<protein>
    <submittedName>
        <fullName evidence="1">Uncharacterized protein</fullName>
    </submittedName>
</protein>
<sequence>MTLEGERLDRVITTDDLAGEVVIPAEDADGYLRPNPRRPGHFLSETRGGRVRITRKHPHWRGA</sequence>
<gene>
    <name evidence="1" type="ordered locus">Mnod_6485</name>
</gene>
<dbReference type="STRING" id="460265.Mnod_6485"/>
<dbReference type="AlphaFoldDB" id="B8ID90"/>
<dbReference type="HOGENOM" id="CLU_207870_0_0_5"/>
<name>B8ID90_METNO</name>
<accession>B8ID90</accession>
<dbReference type="Proteomes" id="UP000008207">
    <property type="component" value="Chromosome"/>
</dbReference>
<dbReference type="RefSeq" id="WP_015932830.1">
    <property type="nucleotide sequence ID" value="NC_011894.1"/>
</dbReference>
<keyword evidence="2" id="KW-1185">Reference proteome</keyword>
<dbReference type="EMBL" id="CP001349">
    <property type="protein sequence ID" value="ACL61256.1"/>
    <property type="molecule type" value="Genomic_DNA"/>
</dbReference>
<evidence type="ECO:0000313" key="2">
    <source>
        <dbReference type="Proteomes" id="UP000008207"/>
    </source>
</evidence>
<proteinExistence type="predicted"/>
<dbReference type="KEGG" id="mno:Mnod_6485"/>
<organism evidence="1 2">
    <name type="scientific">Methylobacterium nodulans (strain LMG 21967 / CNCM I-2342 / ORS 2060)</name>
    <dbReference type="NCBI Taxonomy" id="460265"/>
    <lineage>
        <taxon>Bacteria</taxon>
        <taxon>Pseudomonadati</taxon>
        <taxon>Pseudomonadota</taxon>
        <taxon>Alphaproteobacteria</taxon>
        <taxon>Hyphomicrobiales</taxon>
        <taxon>Methylobacteriaceae</taxon>
        <taxon>Methylobacterium</taxon>
    </lineage>
</organism>
<evidence type="ECO:0000313" key="1">
    <source>
        <dbReference type="EMBL" id="ACL61256.1"/>
    </source>
</evidence>